<dbReference type="EMBL" id="GBXM01042535">
    <property type="protein sequence ID" value="JAH66042.1"/>
    <property type="molecule type" value="Transcribed_RNA"/>
</dbReference>
<reference evidence="1" key="1">
    <citation type="submission" date="2014-11" db="EMBL/GenBank/DDBJ databases">
        <authorList>
            <person name="Amaro Gonzalez C."/>
        </authorList>
    </citation>
    <scope>NUCLEOTIDE SEQUENCE</scope>
</reference>
<accession>A0A0E9UJT2</accession>
<organism evidence="1">
    <name type="scientific">Anguilla anguilla</name>
    <name type="common">European freshwater eel</name>
    <name type="synonym">Muraena anguilla</name>
    <dbReference type="NCBI Taxonomy" id="7936"/>
    <lineage>
        <taxon>Eukaryota</taxon>
        <taxon>Metazoa</taxon>
        <taxon>Chordata</taxon>
        <taxon>Craniata</taxon>
        <taxon>Vertebrata</taxon>
        <taxon>Euteleostomi</taxon>
        <taxon>Actinopterygii</taxon>
        <taxon>Neopterygii</taxon>
        <taxon>Teleostei</taxon>
        <taxon>Anguilliformes</taxon>
        <taxon>Anguillidae</taxon>
        <taxon>Anguilla</taxon>
    </lineage>
</organism>
<sequence>MKRVIFYTLVSPCRNVSYFLSAP</sequence>
<protein>
    <submittedName>
        <fullName evidence="1">Uncharacterized protein</fullName>
    </submittedName>
</protein>
<dbReference type="AlphaFoldDB" id="A0A0E9UJT2"/>
<evidence type="ECO:0000313" key="1">
    <source>
        <dbReference type="EMBL" id="JAH66042.1"/>
    </source>
</evidence>
<reference evidence="1" key="2">
    <citation type="journal article" date="2015" name="Fish Shellfish Immunol.">
        <title>Early steps in the European eel (Anguilla anguilla)-Vibrio vulnificus interaction in the gills: Role of the RtxA13 toxin.</title>
        <authorList>
            <person name="Callol A."/>
            <person name="Pajuelo D."/>
            <person name="Ebbesson L."/>
            <person name="Teles M."/>
            <person name="MacKenzie S."/>
            <person name="Amaro C."/>
        </authorList>
    </citation>
    <scope>NUCLEOTIDE SEQUENCE</scope>
</reference>
<name>A0A0E9UJT2_ANGAN</name>
<proteinExistence type="predicted"/>